<dbReference type="VEuPathDB" id="FungiDB:YALI1_B09279g"/>
<keyword evidence="3" id="KW-1133">Transmembrane helix</keyword>
<reference evidence="8 10" key="2">
    <citation type="submission" date="2018-07" db="EMBL/GenBank/DDBJ databases">
        <title>Draft Genome Assemblies for Five Robust Yarrowia lipolytica Strains Exhibiting High Lipid Production and Pentose Sugar Utilization and Sugar Alcohol Secretion from Undetoxified Lignocellulosic Biomass Hydrolysates.</title>
        <authorList>
            <consortium name="DOE Joint Genome Institute"/>
            <person name="Walker C."/>
            <person name="Ryu S."/>
            <person name="Na H."/>
            <person name="Zane M."/>
            <person name="LaButti K."/>
            <person name="Lipzen A."/>
            <person name="Haridas S."/>
            <person name="Barry K."/>
            <person name="Grigoriev I.V."/>
            <person name="Quarterman J."/>
            <person name="Slininger P."/>
            <person name="Dien B."/>
            <person name="Trinh C.T."/>
        </authorList>
    </citation>
    <scope>NUCLEOTIDE SEQUENCE [LARGE SCALE GENOMIC DNA]</scope>
    <source>
        <strain evidence="8 10">YB392</strain>
    </source>
</reference>
<dbReference type="Proteomes" id="UP000182444">
    <property type="component" value="Chromosome 1B"/>
</dbReference>
<dbReference type="AlphaFoldDB" id="A0A1H6PIN2"/>
<dbReference type="InterPro" id="IPR045176">
    <property type="entry name" value="Got1"/>
</dbReference>
<evidence type="ECO:0000256" key="6">
    <source>
        <dbReference type="ARBA" id="ARBA00025799"/>
    </source>
</evidence>
<comment type="subcellular location">
    <subcellularLocation>
        <location evidence="1">Golgi apparatus membrane</location>
        <topology evidence="1">Multi-pass membrane protein</topology>
    </subcellularLocation>
</comment>
<dbReference type="VEuPathDB" id="FungiDB:YALI0_B07205g"/>
<evidence type="ECO:0000313" key="9">
    <source>
        <dbReference type="Proteomes" id="UP000182444"/>
    </source>
</evidence>
<evidence type="ECO:0000256" key="2">
    <source>
        <dbReference type="ARBA" id="ARBA00022692"/>
    </source>
</evidence>
<evidence type="ECO:0000313" key="7">
    <source>
        <dbReference type="EMBL" id="AOW01344.1"/>
    </source>
</evidence>
<proteinExistence type="inferred from homology"/>
<dbReference type="GO" id="GO:0000137">
    <property type="term" value="C:Golgi cis cisterna"/>
    <property type="evidence" value="ECO:0007669"/>
    <property type="project" value="TreeGrafter"/>
</dbReference>
<dbReference type="PANTHER" id="PTHR21493">
    <property type="entry name" value="CGI-141-RELATED/LIPASE CONTAINING PROTEIN"/>
    <property type="match status" value="1"/>
</dbReference>
<evidence type="ECO:0000256" key="3">
    <source>
        <dbReference type="ARBA" id="ARBA00022989"/>
    </source>
</evidence>
<organism evidence="7 9">
    <name type="scientific">Yarrowia lipolytica</name>
    <name type="common">Candida lipolytica</name>
    <dbReference type="NCBI Taxonomy" id="4952"/>
    <lineage>
        <taxon>Eukaryota</taxon>
        <taxon>Fungi</taxon>
        <taxon>Dikarya</taxon>
        <taxon>Ascomycota</taxon>
        <taxon>Saccharomycotina</taxon>
        <taxon>Dipodascomycetes</taxon>
        <taxon>Dipodascales</taxon>
        <taxon>Dipodascales incertae sedis</taxon>
        <taxon>Yarrowia</taxon>
    </lineage>
</organism>
<evidence type="ECO:0000256" key="4">
    <source>
        <dbReference type="ARBA" id="ARBA00023034"/>
    </source>
</evidence>
<comment type="similarity">
    <text evidence="6">Belongs to the GOT1 family.</text>
</comment>
<dbReference type="EMBL" id="KZ859008">
    <property type="protein sequence ID" value="RDW25221.1"/>
    <property type="molecule type" value="Genomic_DNA"/>
</dbReference>
<dbReference type="GO" id="GO:0030134">
    <property type="term" value="C:COPII-coated ER to Golgi transport vesicle"/>
    <property type="evidence" value="ECO:0007669"/>
    <property type="project" value="TreeGrafter"/>
</dbReference>
<accession>A0A1H6PIN2</accession>
<gene>
    <name evidence="8" type="ORF">B0I71DRAFT_42545</name>
    <name evidence="7" type="ORF">YALI1_B09279g</name>
</gene>
<dbReference type="Pfam" id="PF04178">
    <property type="entry name" value="Got1"/>
    <property type="match status" value="1"/>
</dbReference>
<dbReference type="GO" id="GO:0005829">
    <property type="term" value="C:cytosol"/>
    <property type="evidence" value="ECO:0007669"/>
    <property type="project" value="GOC"/>
</dbReference>
<reference evidence="7 9" key="1">
    <citation type="journal article" date="2016" name="PLoS ONE">
        <title>Sequence Assembly of Yarrowia lipolytica Strain W29/CLIB89 Shows Transposable Element Diversity.</title>
        <authorList>
            <person name="Magnan C."/>
            <person name="Yu J."/>
            <person name="Chang I."/>
            <person name="Jahn E."/>
            <person name="Kanomata Y."/>
            <person name="Wu J."/>
            <person name="Zeller M."/>
            <person name="Oakes M."/>
            <person name="Baldi P."/>
            <person name="Sandmeyer S."/>
        </authorList>
    </citation>
    <scope>NUCLEOTIDE SEQUENCE [LARGE SCALE GENOMIC DNA]</scope>
    <source>
        <strain evidence="7">CLIB89</strain>
        <strain evidence="9">CLIB89(W29)</strain>
    </source>
</reference>
<dbReference type="KEGG" id="yli:2907189"/>
<keyword evidence="5" id="KW-0472">Membrane</keyword>
<name>A0A1H6PIN2_YARLL</name>
<dbReference type="Proteomes" id="UP000256601">
    <property type="component" value="Unassembled WGS sequence"/>
</dbReference>
<dbReference type="GO" id="GO:0000139">
    <property type="term" value="C:Golgi membrane"/>
    <property type="evidence" value="ECO:0007669"/>
    <property type="project" value="UniProtKB-SubCell"/>
</dbReference>
<dbReference type="EMBL" id="CP017554">
    <property type="protein sequence ID" value="AOW01344.1"/>
    <property type="molecule type" value="Genomic_DNA"/>
</dbReference>
<dbReference type="GO" id="GO:0042147">
    <property type="term" value="P:retrograde transport, endosome to Golgi"/>
    <property type="evidence" value="ECO:0007669"/>
    <property type="project" value="InterPro"/>
</dbReference>
<dbReference type="OrthoDB" id="204784at2759"/>
<evidence type="ECO:0000313" key="10">
    <source>
        <dbReference type="Proteomes" id="UP000256601"/>
    </source>
</evidence>
<dbReference type="eggNOG" id="KOG1743">
    <property type="taxonomic scope" value="Eukaryota"/>
</dbReference>
<dbReference type="GO" id="GO:0005783">
    <property type="term" value="C:endoplasmic reticulum"/>
    <property type="evidence" value="ECO:0007669"/>
    <property type="project" value="TreeGrafter"/>
</dbReference>
<dbReference type="PANTHER" id="PTHR21493:SF9">
    <property type="entry name" value="GOLGI TRANSPORT PROTEIN 1-RELATED"/>
    <property type="match status" value="1"/>
</dbReference>
<sequence length="137" mass="14955">MFSDMQKYGAAFTAGGIFFIFLGIMTFFDSALMAFGNILFLIGITLLIGPQKTLAFFARRQKLRGSIAFGLGIFLILIKRPFIGFAIELVGILALFGDFFAVIVAFLRSMPVIGPILRHPAVAPVIDRLAGVRILPV</sequence>
<evidence type="ECO:0000313" key="8">
    <source>
        <dbReference type="EMBL" id="RDW25221.1"/>
    </source>
</evidence>
<protein>
    <submittedName>
        <fullName evidence="8">Vesicle transport protein</fullName>
    </submittedName>
</protein>
<keyword evidence="4" id="KW-0333">Golgi apparatus</keyword>
<dbReference type="InterPro" id="IPR007305">
    <property type="entry name" value="Vesicle_transpt_Got1/SFT2"/>
</dbReference>
<evidence type="ECO:0000256" key="5">
    <source>
        <dbReference type="ARBA" id="ARBA00023136"/>
    </source>
</evidence>
<dbReference type="GeneID" id="2907189"/>
<dbReference type="OMA" id="MWLTDAQ"/>
<dbReference type="RefSeq" id="XP_500597.2">
    <property type="nucleotide sequence ID" value="XM_500597.2"/>
</dbReference>
<evidence type="ECO:0000256" key="1">
    <source>
        <dbReference type="ARBA" id="ARBA00004653"/>
    </source>
</evidence>
<keyword evidence="2" id="KW-0812">Transmembrane</keyword>
<dbReference type="GO" id="GO:0006888">
    <property type="term" value="P:endoplasmic reticulum to Golgi vesicle-mediated transport"/>
    <property type="evidence" value="ECO:0007669"/>
    <property type="project" value="InterPro"/>
</dbReference>